<evidence type="ECO:0000313" key="3">
    <source>
        <dbReference type="EMBL" id="AGA58341.1"/>
    </source>
</evidence>
<dbReference type="eggNOG" id="COG5652">
    <property type="taxonomic scope" value="Bacteria"/>
</dbReference>
<feature type="domain" description="VanZ-like" evidence="2">
    <location>
        <begin position="28"/>
        <end position="135"/>
    </location>
</feature>
<name>L0EF94_THECK</name>
<dbReference type="RefSeq" id="WP_015255085.1">
    <property type="nucleotide sequence ID" value="NC_019897.1"/>
</dbReference>
<dbReference type="Pfam" id="PF04892">
    <property type="entry name" value="VanZ"/>
    <property type="match status" value="1"/>
</dbReference>
<evidence type="ECO:0000313" key="4">
    <source>
        <dbReference type="Proteomes" id="UP000010795"/>
    </source>
</evidence>
<proteinExistence type="predicted"/>
<dbReference type="HOGENOM" id="CLU_096028_5_3_9"/>
<sequence>MAGSAPSEGKADIRRRRLRRAARWLAPVGWMAVIYALSSRPADELDGMLPLFQRFIPGMTDFNWGHYAAYFILALTFEFAIGAASRRLLVKAAVVLVCVLYGVTDEYHQSFVAGRMPDSLDLLNDGIGAAAAVCFTALPGVRRIWCKLPGQTNFDT</sequence>
<dbReference type="KEGG" id="tco:Theco_2223"/>
<gene>
    <name evidence="3" type="ordered locus">Theco_2223</name>
</gene>
<keyword evidence="1" id="KW-0812">Transmembrane</keyword>
<dbReference type="OrthoDB" id="291892at2"/>
<dbReference type="NCBIfam" id="NF037970">
    <property type="entry name" value="vanZ_1"/>
    <property type="match status" value="1"/>
</dbReference>
<dbReference type="EMBL" id="CP003255">
    <property type="protein sequence ID" value="AGA58341.1"/>
    <property type="molecule type" value="Genomic_DNA"/>
</dbReference>
<keyword evidence="1" id="KW-1133">Transmembrane helix</keyword>
<evidence type="ECO:0000259" key="2">
    <source>
        <dbReference type="Pfam" id="PF04892"/>
    </source>
</evidence>
<accession>L0EF94</accession>
<feature type="transmembrane region" description="Helical" evidence="1">
    <location>
        <begin position="64"/>
        <end position="81"/>
    </location>
</feature>
<reference evidence="4" key="1">
    <citation type="submission" date="2012-01" db="EMBL/GenBank/DDBJ databases">
        <title>Complete sequence of chromosome of Thermobacillus composti KWC4.</title>
        <authorList>
            <person name="Lucas S."/>
            <person name="Han J."/>
            <person name="Lapidus A."/>
            <person name="Cheng J.-F."/>
            <person name="Goodwin L."/>
            <person name="Pitluck S."/>
            <person name="Peters L."/>
            <person name="Ovchinnikova G."/>
            <person name="Teshima H."/>
            <person name="Detter J.C."/>
            <person name="Han C."/>
            <person name="Tapia R."/>
            <person name="Land M."/>
            <person name="Hauser L."/>
            <person name="Kyrpides N."/>
            <person name="Ivanova N."/>
            <person name="Pagani I."/>
            <person name="Anderson I."/>
            <person name="Woyke T."/>
        </authorList>
    </citation>
    <scope>NUCLEOTIDE SEQUENCE [LARGE SCALE GENOMIC DNA]</scope>
    <source>
        <strain evidence="4">DSM 18247 / JCM 13945 / KWC4</strain>
    </source>
</reference>
<dbReference type="STRING" id="717605.Theco_2223"/>
<evidence type="ECO:0000256" key="1">
    <source>
        <dbReference type="SAM" id="Phobius"/>
    </source>
</evidence>
<keyword evidence="1" id="KW-0472">Membrane</keyword>
<protein>
    <submittedName>
        <fullName evidence="3">Putative integral membrane protein</fullName>
    </submittedName>
</protein>
<dbReference type="InterPro" id="IPR006976">
    <property type="entry name" value="VanZ-like"/>
</dbReference>
<dbReference type="AlphaFoldDB" id="L0EF94"/>
<feature type="transmembrane region" description="Helical" evidence="1">
    <location>
        <begin position="21"/>
        <end position="38"/>
    </location>
</feature>
<keyword evidence="4" id="KW-1185">Reference proteome</keyword>
<organism evidence="3 4">
    <name type="scientific">Thermobacillus composti (strain DSM 18247 / JCM 13945 / KWC4)</name>
    <dbReference type="NCBI Taxonomy" id="717605"/>
    <lineage>
        <taxon>Bacteria</taxon>
        <taxon>Bacillati</taxon>
        <taxon>Bacillota</taxon>
        <taxon>Bacilli</taxon>
        <taxon>Bacillales</taxon>
        <taxon>Paenibacillaceae</taxon>
        <taxon>Thermobacillus</taxon>
    </lineage>
</organism>
<dbReference type="Proteomes" id="UP000010795">
    <property type="component" value="Chromosome"/>
</dbReference>